<comment type="subcellular location">
    <subcellularLocation>
        <location evidence="1">Membrane</location>
        <topology evidence="1">Multi-pass membrane protein</topology>
    </subcellularLocation>
</comment>
<reference evidence="6" key="1">
    <citation type="submission" date="2023-10" db="EMBL/GenBank/DDBJ databases">
        <authorList>
            <person name="Domelevo Entfellner J.-B."/>
        </authorList>
    </citation>
    <scope>NUCLEOTIDE SEQUENCE</scope>
</reference>
<dbReference type="InterPro" id="IPR051415">
    <property type="entry name" value="LAAT-1"/>
</dbReference>
<sequence length="51" mass="6082">EDETHSTYGQWLGWFMAAIYISGRFPQIWLNIKRGSVEYSCEDYRIGKYQS</sequence>
<dbReference type="GO" id="GO:0016020">
    <property type="term" value="C:membrane"/>
    <property type="evidence" value="ECO:0007669"/>
    <property type="project" value="UniProtKB-SubCell"/>
</dbReference>
<protein>
    <submittedName>
        <fullName evidence="6">Uncharacterized protein</fullName>
    </submittedName>
</protein>
<feature type="transmembrane region" description="Helical" evidence="5">
    <location>
        <begin position="12"/>
        <end position="30"/>
    </location>
</feature>
<dbReference type="InterPro" id="IPR006603">
    <property type="entry name" value="PQ-loop_rpt"/>
</dbReference>
<evidence type="ECO:0000313" key="7">
    <source>
        <dbReference type="Proteomes" id="UP001189624"/>
    </source>
</evidence>
<keyword evidence="4 5" id="KW-0472">Membrane</keyword>
<dbReference type="PANTHER" id="PTHR16201:SF51">
    <property type="entry name" value="PQ-LOOP PROTEIN_TRANSMEMBRANE FAMILY PROTEIN"/>
    <property type="match status" value="1"/>
</dbReference>
<keyword evidence="3 5" id="KW-1133">Transmembrane helix</keyword>
<gene>
    <name evidence="6" type="ORF">AYBTSS11_LOCUS10936</name>
</gene>
<keyword evidence="7" id="KW-1185">Reference proteome</keyword>
<dbReference type="PANTHER" id="PTHR16201">
    <property type="entry name" value="SEVEN TRANSMEMBRANE PROTEIN 1-RELATED"/>
    <property type="match status" value="1"/>
</dbReference>
<feature type="non-terminal residue" evidence="6">
    <location>
        <position position="1"/>
    </location>
</feature>
<evidence type="ECO:0000313" key="6">
    <source>
        <dbReference type="EMBL" id="CAJ1942621.1"/>
    </source>
</evidence>
<organism evidence="6 7">
    <name type="scientific">Sphenostylis stenocarpa</name>
    <dbReference type="NCBI Taxonomy" id="92480"/>
    <lineage>
        <taxon>Eukaryota</taxon>
        <taxon>Viridiplantae</taxon>
        <taxon>Streptophyta</taxon>
        <taxon>Embryophyta</taxon>
        <taxon>Tracheophyta</taxon>
        <taxon>Spermatophyta</taxon>
        <taxon>Magnoliopsida</taxon>
        <taxon>eudicotyledons</taxon>
        <taxon>Gunneridae</taxon>
        <taxon>Pentapetalae</taxon>
        <taxon>rosids</taxon>
        <taxon>fabids</taxon>
        <taxon>Fabales</taxon>
        <taxon>Fabaceae</taxon>
        <taxon>Papilionoideae</taxon>
        <taxon>50 kb inversion clade</taxon>
        <taxon>NPAAA clade</taxon>
        <taxon>indigoferoid/millettioid clade</taxon>
        <taxon>Phaseoleae</taxon>
        <taxon>Sphenostylis</taxon>
    </lineage>
</organism>
<name>A0AA86SG94_9FABA</name>
<evidence type="ECO:0000256" key="4">
    <source>
        <dbReference type="ARBA" id="ARBA00023136"/>
    </source>
</evidence>
<proteinExistence type="predicted"/>
<dbReference type="EMBL" id="OY731400">
    <property type="protein sequence ID" value="CAJ1942621.1"/>
    <property type="molecule type" value="Genomic_DNA"/>
</dbReference>
<evidence type="ECO:0000256" key="5">
    <source>
        <dbReference type="SAM" id="Phobius"/>
    </source>
</evidence>
<accession>A0AA86SG94</accession>
<dbReference type="Gene3D" id="1.20.1280.290">
    <property type="match status" value="1"/>
</dbReference>
<evidence type="ECO:0000256" key="2">
    <source>
        <dbReference type="ARBA" id="ARBA00022692"/>
    </source>
</evidence>
<evidence type="ECO:0000256" key="1">
    <source>
        <dbReference type="ARBA" id="ARBA00004141"/>
    </source>
</evidence>
<dbReference type="Gramene" id="rna-AYBTSS11_LOCUS10936">
    <property type="protein sequence ID" value="CAJ1942621.1"/>
    <property type="gene ID" value="gene-AYBTSS11_LOCUS10936"/>
</dbReference>
<keyword evidence="2 5" id="KW-0812">Transmembrane</keyword>
<dbReference type="Proteomes" id="UP001189624">
    <property type="component" value="Chromosome 3"/>
</dbReference>
<dbReference type="Pfam" id="PF04193">
    <property type="entry name" value="PQ-loop"/>
    <property type="match status" value="1"/>
</dbReference>
<dbReference type="AlphaFoldDB" id="A0AA86SG94"/>
<evidence type="ECO:0000256" key="3">
    <source>
        <dbReference type="ARBA" id="ARBA00022989"/>
    </source>
</evidence>